<evidence type="ECO:0000313" key="4">
    <source>
        <dbReference type="EMBL" id="RDW92069.1"/>
    </source>
</evidence>
<evidence type="ECO:0000259" key="3">
    <source>
        <dbReference type="Pfam" id="PF12539"/>
    </source>
</evidence>
<dbReference type="InterPro" id="IPR038608">
    <property type="entry name" value="Csm1/Pcs1_C_sf"/>
</dbReference>
<feature type="domain" description="Monopolin complex subunit Csm1/Pcs1 C-terminal" evidence="3">
    <location>
        <begin position="410"/>
        <end position="497"/>
    </location>
</feature>
<feature type="compositionally biased region" description="Polar residues" evidence="2">
    <location>
        <begin position="228"/>
        <end position="247"/>
    </location>
</feature>
<dbReference type="InterPro" id="IPR020981">
    <property type="entry name" value="Csm1/Pcs1_C"/>
</dbReference>
<evidence type="ECO:0000256" key="1">
    <source>
        <dbReference type="SAM" id="Coils"/>
    </source>
</evidence>
<feature type="coiled-coil region" evidence="1">
    <location>
        <begin position="260"/>
        <end position="358"/>
    </location>
</feature>
<feature type="compositionally biased region" description="Basic residues" evidence="2">
    <location>
        <begin position="64"/>
        <end position="79"/>
    </location>
</feature>
<accession>A0A3D8T0N8</accession>
<evidence type="ECO:0000256" key="2">
    <source>
        <dbReference type="SAM" id="MobiDB-lite"/>
    </source>
</evidence>
<name>A0A3D8T0N8_9HELO</name>
<reference evidence="4 5" key="1">
    <citation type="journal article" date="2018" name="IMA Fungus">
        <title>IMA Genome-F 9: Draft genome sequence of Annulohypoxylon stygium, Aspergillus mulundensis, Berkeleyomyces basicola (syn. Thielaviopsis basicola), Ceratocystis smalleyi, two Cercospora beticola strains, Coleophoma cylindrospora, Fusarium fracticaudum, Phialophora cf. hyalina, and Morchella septimelata.</title>
        <authorList>
            <person name="Wingfield B.D."/>
            <person name="Bills G.F."/>
            <person name="Dong Y."/>
            <person name="Huang W."/>
            <person name="Nel W.J."/>
            <person name="Swalarsk-Parry B.S."/>
            <person name="Vaghefi N."/>
            <person name="Wilken P.M."/>
            <person name="An Z."/>
            <person name="de Beer Z.W."/>
            <person name="De Vos L."/>
            <person name="Chen L."/>
            <person name="Duong T.A."/>
            <person name="Gao Y."/>
            <person name="Hammerbacher A."/>
            <person name="Kikkert J.R."/>
            <person name="Li Y."/>
            <person name="Li H."/>
            <person name="Li K."/>
            <person name="Li Q."/>
            <person name="Liu X."/>
            <person name="Ma X."/>
            <person name="Naidoo K."/>
            <person name="Pethybridge S.J."/>
            <person name="Sun J."/>
            <person name="Steenkamp E.T."/>
            <person name="van der Nest M.A."/>
            <person name="van Wyk S."/>
            <person name="Wingfield M.J."/>
            <person name="Xiong C."/>
            <person name="Yue Q."/>
            <person name="Zhang X."/>
        </authorList>
    </citation>
    <scope>NUCLEOTIDE SEQUENCE [LARGE SCALE GENOMIC DNA]</scope>
    <source>
        <strain evidence="4 5">BP5796</strain>
    </source>
</reference>
<feature type="compositionally biased region" description="Acidic residues" evidence="2">
    <location>
        <begin position="104"/>
        <end position="129"/>
    </location>
</feature>
<protein>
    <recommendedName>
        <fullName evidence="3">Monopolin complex subunit Csm1/Pcs1 C-terminal domain-containing protein</fullName>
    </recommendedName>
</protein>
<dbReference type="GO" id="GO:0072686">
    <property type="term" value="C:mitotic spindle"/>
    <property type="evidence" value="ECO:0007669"/>
    <property type="project" value="TreeGrafter"/>
</dbReference>
<proteinExistence type="predicted"/>
<feature type="compositionally biased region" description="Basic and acidic residues" evidence="2">
    <location>
        <begin position="248"/>
        <end position="260"/>
    </location>
</feature>
<dbReference type="GO" id="GO:0033551">
    <property type="term" value="C:monopolin complex"/>
    <property type="evidence" value="ECO:0007669"/>
    <property type="project" value="InterPro"/>
</dbReference>
<organism evidence="4 5">
    <name type="scientific">Coleophoma crateriformis</name>
    <dbReference type="NCBI Taxonomy" id="565419"/>
    <lineage>
        <taxon>Eukaryota</taxon>
        <taxon>Fungi</taxon>
        <taxon>Dikarya</taxon>
        <taxon>Ascomycota</taxon>
        <taxon>Pezizomycotina</taxon>
        <taxon>Leotiomycetes</taxon>
        <taxon>Helotiales</taxon>
        <taxon>Dermateaceae</taxon>
        <taxon>Coleophoma</taxon>
    </lineage>
</organism>
<dbReference type="AlphaFoldDB" id="A0A3D8T0N8"/>
<gene>
    <name evidence="4" type="ORF">BP5796_01463</name>
</gene>
<dbReference type="GO" id="GO:1990644">
    <property type="term" value="F:microtubule site clamp"/>
    <property type="evidence" value="ECO:0007669"/>
    <property type="project" value="TreeGrafter"/>
</dbReference>
<dbReference type="Proteomes" id="UP000256328">
    <property type="component" value="Unassembled WGS sequence"/>
</dbReference>
<feature type="compositionally biased region" description="Basic residues" evidence="2">
    <location>
        <begin position="138"/>
        <end position="148"/>
    </location>
</feature>
<comment type="caution">
    <text evidence="4">The sequence shown here is derived from an EMBL/GenBank/DDBJ whole genome shotgun (WGS) entry which is preliminary data.</text>
</comment>
<dbReference type="Pfam" id="PF12539">
    <property type="entry name" value="Csm1"/>
    <property type="match status" value="1"/>
</dbReference>
<keyword evidence="1" id="KW-0175">Coiled coil</keyword>
<feature type="compositionally biased region" description="Low complexity" evidence="2">
    <location>
        <begin position="80"/>
        <end position="89"/>
    </location>
</feature>
<dbReference type="InterPro" id="IPR040349">
    <property type="entry name" value="Csm1/Pcs1"/>
</dbReference>
<dbReference type="GO" id="GO:0005730">
    <property type="term" value="C:nucleolus"/>
    <property type="evidence" value="ECO:0007669"/>
    <property type="project" value="TreeGrafter"/>
</dbReference>
<dbReference type="CDD" id="cd23787">
    <property type="entry name" value="RWD_CSM1"/>
    <property type="match status" value="1"/>
</dbReference>
<keyword evidence="5" id="KW-1185">Reference proteome</keyword>
<feature type="compositionally biased region" description="Acidic residues" evidence="2">
    <location>
        <begin position="195"/>
        <end position="221"/>
    </location>
</feature>
<evidence type="ECO:0000313" key="5">
    <source>
        <dbReference type="Proteomes" id="UP000256328"/>
    </source>
</evidence>
<sequence length="514" mass="56169">MPKTKTSQSSLAGLIDSDSDDGQFGGGHSQLTPDSSAIAMAPAKRGPGRPKATAAKKTITGRVTKTRVPVRRTSGRMKLVKASAKAPAKSAKRKALADKTNQQDAEDTEDVDEFDQVEDVNMEEADELDNTTVAVKEKKSKSTKKKPTTSRAKTTQKVDETPGAQVVGPRAAKKSRKVKTDAIVELEKEISETQVETEMDVDDEIDDDEEVDEDISEDIEPVDVPFTRQKQSAVQARQTSQKGGTASDTEKNDPALRRKLGELTRKCEKLELRYRDLKEIGIKDAEREFDKLKKQMDEREKITKGLINSLKSDVATEKAAAKEAQTLRKKLEAQNTEIANLQAKLTQVSTTLTEAQSQNKALSTKLATSRTAAASVESVSTKVPGSAVKANGGIRMIGSAEAAQAAQAAQLKEDLYSDLSGLIVRSVKRDAEEDVFDCIQTGRNGTLHFKLGITNEKSADSYEEAQCVYTPLLDPSRDKAMMDLLPDYLTDEITFPRPQAAKFYARVVKALTEN</sequence>
<dbReference type="GO" id="GO:0034506">
    <property type="term" value="C:chromosome, centromeric core domain"/>
    <property type="evidence" value="ECO:0007669"/>
    <property type="project" value="TreeGrafter"/>
</dbReference>
<dbReference type="Gene3D" id="3.90.1150.80">
    <property type="match status" value="1"/>
</dbReference>
<dbReference type="EMBL" id="PDLN01000002">
    <property type="protein sequence ID" value="RDW92069.1"/>
    <property type="molecule type" value="Genomic_DNA"/>
</dbReference>
<dbReference type="OrthoDB" id="2431049at2759"/>
<feature type="region of interest" description="Disordered" evidence="2">
    <location>
        <begin position="1"/>
        <end position="260"/>
    </location>
</feature>
<dbReference type="GO" id="GO:0045144">
    <property type="term" value="P:meiotic sister chromatid segregation"/>
    <property type="evidence" value="ECO:0007669"/>
    <property type="project" value="TreeGrafter"/>
</dbReference>
<dbReference type="PANTHER" id="PTHR28006">
    <property type="entry name" value="MONOPOLIN COMPLEX SUBUNIT CSM1"/>
    <property type="match status" value="1"/>
</dbReference>
<dbReference type="PANTHER" id="PTHR28006:SF1">
    <property type="entry name" value="MONOPOLIN COMPLEX SUBUNIT CSM1"/>
    <property type="match status" value="1"/>
</dbReference>
<dbReference type="FunFam" id="3.90.1150.80:FF:000001">
    <property type="entry name" value="Chromosome segregation protein (Pcs1)"/>
    <property type="match status" value="1"/>
</dbReference>
<feature type="compositionally biased region" description="Basic and acidic residues" evidence="2">
    <location>
        <begin position="178"/>
        <end position="191"/>
    </location>
</feature>
<dbReference type="GO" id="GO:0051315">
    <property type="term" value="P:attachment of mitotic spindle microtubules to kinetochore"/>
    <property type="evidence" value="ECO:0007669"/>
    <property type="project" value="TreeGrafter"/>
</dbReference>
<feature type="compositionally biased region" description="Polar residues" evidence="2">
    <location>
        <begin position="1"/>
        <end position="11"/>
    </location>
</feature>